<sequence>MRPPILAALLAAALGGCAASASHGGAGRCEVRALAHVQLADERGYLAVPAAIEDKPVTMLIDTGSDTTLVTPSAVRTLGLGRDPHASTTINGNDGSVTSRNALLQSFGVGGMEMLDQSYAVAPLPTLGLAGYQAAGLIGADWLSQFDVDLDVPGRRLTLYRAQGCGDDHVPWPGAHVSVPAFRAGRDRVIVDATLDGTRLHAMIDSGANQSLVSRAAAARAGVTVARMDHDPRARTSGMGGVVDETRVHRFATLDVGGVVWRDPALVVGALSASTGADMLLGLDWLRSHEIWIDYRDRRVFIRAASAPGG</sequence>
<evidence type="ECO:0000256" key="5">
    <source>
        <dbReference type="SAM" id="SignalP"/>
    </source>
</evidence>
<dbReference type="OrthoDB" id="7274117at2"/>
<feature type="chain" id="PRO_5002309809" description="Peptidase A2 domain-containing protein" evidence="5">
    <location>
        <begin position="22"/>
        <end position="310"/>
    </location>
</feature>
<name>A0A0D6P7L9_9PROT</name>
<feature type="signal peptide" evidence="5">
    <location>
        <begin position="1"/>
        <end position="21"/>
    </location>
</feature>
<comment type="similarity">
    <text evidence="1">Belongs to the DDI1 family.</text>
</comment>
<comment type="caution">
    <text evidence="7">The sequence shown here is derived from an EMBL/GenBank/DDBJ whole genome shotgun (WGS) entry which is preliminary data.</text>
</comment>
<evidence type="ECO:0000313" key="7">
    <source>
        <dbReference type="EMBL" id="GAN77341.1"/>
    </source>
</evidence>
<dbReference type="PANTHER" id="PTHR12917">
    <property type="entry name" value="ASPARTYL PROTEASE DDI-RELATED"/>
    <property type="match status" value="1"/>
</dbReference>
<organism evidence="7 8">
    <name type="scientific">Acidisphaera rubrifaciens HS-AP3</name>
    <dbReference type="NCBI Taxonomy" id="1231350"/>
    <lineage>
        <taxon>Bacteria</taxon>
        <taxon>Pseudomonadati</taxon>
        <taxon>Pseudomonadota</taxon>
        <taxon>Alphaproteobacteria</taxon>
        <taxon>Acetobacterales</taxon>
        <taxon>Acetobacteraceae</taxon>
        <taxon>Acidisphaera</taxon>
    </lineage>
</organism>
<gene>
    <name evidence="7" type="ORF">Asru_0287_06</name>
</gene>
<dbReference type="GO" id="GO:0006508">
    <property type="term" value="P:proteolysis"/>
    <property type="evidence" value="ECO:0007669"/>
    <property type="project" value="UniProtKB-KW"/>
</dbReference>
<keyword evidence="8" id="KW-1185">Reference proteome</keyword>
<dbReference type="RefSeq" id="WP_048861376.1">
    <property type="nucleotide sequence ID" value="NZ_BANB01000287.1"/>
</dbReference>
<dbReference type="InterPro" id="IPR001995">
    <property type="entry name" value="Peptidase_A2_cat"/>
</dbReference>
<evidence type="ECO:0000256" key="3">
    <source>
        <dbReference type="ARBA" id="ARBA00022750"/>
    </source>
</evidence>
<dbReference type="InterPro" id="IPR001969">
    <property type="entry name" value="Aspartic_peptidase_AS"/>
</dbReference>
<dbReference type="PROSITE" id="PS00141">
    <property type="entry name" value="ASP_PROTEASE"/>
    <property type="match status" value="1"/>
</dbReference>
<dbReference type="Pfam" id="PF13650">
    <property type="entry name" value="Asp_protease_2"/>
    <property type="match status" value="1"/>
</dbReference>
<keyword evidence="2" id="KW-0645">Protease</keyword>
<keyword evidence="4" id="KW-0378">Hydrolase</keyword>
<protein>
    <recommendedName>
        <fullName evidence="6">Peptidase A2 domain-containing protein</fullName>
    </recommendedName>
</protein>
<reference evidence="7 8" key="1">
    <citation type="submission" date="2012-11" db="EMBL/GenBank/DDBJ databases">
        <title>Whole genome sequence of Acidisphaera rubrifaciens HS-AP3.</title>
        <authorList>
            <person name="Azuma Y."/>
            <person name="Higashiura N."/>
            <person name="Hirakawa H."/>
            <person name="Matsushita K."/>
        </authorList>
    </citation>
    <scope>NUCLEOTIDE SEQUENCE [LARGE SCALE GENOMIC DNA]</scope>
    <source>
        <strain evidence="7 8">HS-AP3</strain>
    </source>
</reference>
<keyword evidence="5" id="KW-0732">Signal</keyword>
<dbReference type="InterPro" id="IPR034122">
    <property type="entry name" value="Retropepsin-like_bacterial"/>
</dbReference>
<dbReference type="AlphaFoldDB" id="A0A0D6P7L9"/>
<evidence type="ECO:0000313" key="8">
    <source>
        <dbReference type="Proteomes" id="UP000032680"/>
    </source>
</evidence>
<dbReference type="PROSITE" id="PS51257">
    <property type="entry name" value="PROKAR_LIPOPROTEIN"/>
    <property type="match status" value="1"/>
</dbReference>
<dbReference type="PANTHER" id="PTHR12917:SF1">
    <property type="entry name" value="AT13091P"/>
    <property type="match status" value="1"/>
</dbReference>
<dbReference type="EMBL" id="BANB01000287">
    <property type="protein sequence ID" value="GAN77341.1"/>
    <property type="molecule type" value="Genomic_DNA"/>
</dbReference>
<dbReference type="PROSITE" id="PS50175">
    <property type="entry name" value="ASP_PROT_RETROV"/>
    <property type="match status" value="1"/>
</dbReference>
<evidence type="ECO:0000256" key="2">
    <source>
        <dbReference type="ARBA" id="ARBA00022670"/>
    </source>
</evidence>
<accession>A0A0D6P7L9</accession>
<proteinExistence type="inferred from homology"/>
<dbReference type="SUPFAM" id="SSF50630">
    <property type="entry name" value="Acid proteases"/>
    <property type="match status" value="2"/>
</dbReference>
<dbReference type="Pfam" id="PF13975">
    <property type="entry name" value="gag-asp_proteas"/>
    <property type="match status" value="1"/>
</dbReference>
<evidence type="ECO:0000256" key="1">
    <source>
        <dbReference type="ARBA" id="ARBA00009136"/>
    </source>
</evidence>
<dbReference type="Proteomes" id="UP000032680">
    <property type="component" value="Unassembled WGS sequence"/>
</dbReference>
<dbReference type="GO" id="GO:0004190">
    <property type="term" value="F:aspartic-type endopeptidase activity"/>
    <property type="evidence" value="ECO:0007669"/>
    <property type="project" value="UniProtKB-KW"/>
</dbReference>
<evidence type="ECO:0000259" key="6">
    <source>
        <dbReference type="PROSITE" id="PS50175"/>
    </source>
</evidence>
<keyword evidence="3" id="KW-0064">Aspartyl protease</keyword>
<dbReference type="InterPro" id="IPR021109">
    <property type="entry name" value="Peptidase_aspartic_dom_sf"/>
</dbReference>
<feature type="domain" description="Peptidase A2" evidence="6">
    <location>
        <begin position="57"/>
        <end position="100"/>
    </location>
</feature>
<dbReference type="Gene3D" id="2.40.70.10">
    <property type="entry name" value="Acid Proteases"/>
    <property type="match status" value="2"/>
</dbReference>
<dbReference type="CDD" id="cd05483">
    <property type="entry name" value="retropepsin_like_bacteria"/>
    <property type="match status" value="2"/>
</dbReference>
<evidence type="ECO:0000256" key="4">
    <source>
        <dbReference type="ARBA" id="ARBA00022801"/>
    </source>
</evidence>